<protein>
    <submittedName>
        <fullName evidence="6">Agmatinase</fullName>
    </submittedName>
</protein>
<dbReference type="EMBL" id="BLIO01000001">
    <property type="protein sequence ID" value="GFE19145.1"/>
    <property type="molecule type" value="Genomic_DNA"/>
</dbReference>
<dbReference type="Proteomes" id="UP000430079">
    <property type="component" value="Unassembled WGS sequence"/>
</dbReference>
<evidence type="ECO:0000313" key="6">
    <source>
        <dbReference type="EMBL" id="GFE19145.1"/>
    </source>
</evidence>
<keyword evidence="4" id="KW-0464">Manganese</keyword>
<comment type="cofactor">
    <cofactor evidence="4">
        <name>Mn(2+)</name>
        <dbReference type="ChEBI" id="CHEBI:29035"/>
    </cofactor>
    <text evidence="4">Binds 2 manganese ions per subunit.</text>
</comment>
<dbReference type="SUPFAM" id="SSF52768">
    <property type="entry name" value="Arginase/deacetylase"/>
    <property type="match status" value="1"/>
</dbReference>
<reference evidence="6 7" key="1">
    <citation type="submission" date="2019-12" db="EMBL/GenBank/DDBJ databases">
        <title>Whole genome shotgun sequence of Streptomyces hygroscopicus subsp. glebosus NBRC 13786.</title>
        <authorList>
            <person name="Ichikawa N."/>
            <person name="Kimura A."/>
            <person name="Kitahashi Y."/>
            <person name="Komaki H."/>
            <person name="Tamura T."/>
        </authorList>
    </citation>
    <scope>NUCLEOTIDE SEQUENCE [LARGE SCALE GENOMIC DNA]</scope>
    <source>
        <strain evidence="6 7">NBRC 13786</strain>
    </source>
</reference>
<dbReference type="InterPro" id="IPR020855">
    <property type="entry name" value="Ureohydrolase_Mn_BS"/>
</dbReference>
<dbReference type="InterPro" id="IPR005925">
    <property type="entry name" value="Agmatinase-rel"/>
</dbReference>
<dbReference type="PANTHER" id="PTHR11358">
    <property type="entry name" value="ARGINASE/AGMATINASE"/>
    <property type="match status" value="1"/>
</dbReference>
<evidence type="ECO:0000256" key="1">
    <source>
        <dbReference type="ARBA" id="ARBA00009227"/>
    </source>
</evidence>
<comment type="caution">
    <text evidence="6">The sequence shown here is derived from an EMBL/GenBank/DDBJ whole genome shotgun (WGS) entry which is preliminary data.</text>
</comment>
<dbReference type="InterPro" id="IPR006035">
    <property type="entry name" value="Ureohydrolase"/>
</dbReference>
<dbReference type="PANTHER" id="PTHR11358:SF26">
    <property type="entry name" value="GUANIDINO ACID HYDROLASE, MITOCHONDRIAL"/>
    <property type="match status" value="1"/>
</dbReference>
<comment type="similarity">
    <text evidence="1">Belongs to the arginase family. Agmatinase subfamily.</text>
</comment>
<feature type="binding site" evidence="4">
    <location>
        <position position="268"/>
    </location>
    <ligand>
        <name>Mn(2+)</name>
        <dbReference type="ChEBI" id="CHEBI:29035"/>
        <label>1</label>
    </ligand>
</feature>
<feature type="binding site" evidence="4">
    <location>
        <position position="266"/>
    </location>
    <ligand>
        <name>Mn(2+)</name>
        <dbReference type="ChEBI" id="CHEBI:29035"/>
        <label>1</label>
    </ligand>
</feature>
<feature type="binding site" evidence="4">
    <location>
        <position position="176"/>
    </location>
    <ligand>
        <name>Mn(2+)</name>
        <dbReference type="ChEBI" id="CHEBI:29035"/>
        <label>1</label>
    </ligand>
</feature>
<dbReference type="AlphaFoldDB" id="A0A640TBW1"/>
<dbReference type="PIRSF" id="PIRSF036979">
    <property type="entry name" value="Arginase"/>
    <property type="match status" value="1"/>
</dbReference>
<dbReference type="PRINTS" id="PR00116">
    <property type="entry name" value="ARGINASE"/>
</dbReference>
<accession>A0A640TBW1</accession>
<name>A0A640TBW1_9ACTN</name>
<feature type="binding site" evidence="4">
    <location>
        <position position="178"/>
    </location>
    <ligand>
        <name>Mn(2+)</name>
        <dbReference type="ChEBI" id="CHEBI:29035"/>
        <label>1</label>
    </ligand>
</feature>
<dbReference type="GO" id="GO:0033389">
    <property type="term" value="P:putrescine biosynthetic process from arginine, via agmatine"/>
    <property type="evidence" value="ECO:0007669"/>
    <property type="project" value="TreeGrafter"/>
</dbReference>
<dbReference type="PROSITE" id="PS51409">
    <property type="entry name" value="ARGINASE_2"/>
    <property type="match status" value="1"/>
</dbReference>
<keyword evidence="2 4" id="KW-0479">Metal-binding</keyword>
<dbReference type="PROSITE" id="PS01053">
    <property type="entry name" value="ARGINASE_1"/>
    <property type="match status" value="1"/>
</dbReference>
<keyword evidence="3 5" id="KW-0378">Hydrolase</keyword>
<dbReference type="NCBIfam" id="TIGR01230">
    <property type="entry name" value="agmatinase"/>
    <property type="match status" value="1"/>
</dbReference>
<keyword evidence="7" id="KW-1185">Reference proteome</keyword>
<dbReference type="CDD" id="cd09990">
    <property type="entry name" value="Agmatinase-like"/>
    <property type="match status" value="1"/>
</dbReference>
<dbReference type="RefSeq" id="WP_190145003.1">
    <property type="nucleotide sequence ID" value="NZ_BLIO01000001.1"/>
</dbReference>
<dbReference type="GO" id="GO:0008783">
    <property type="term" value="F:agmatinase activity"/>
    <property type="evidence" value="ECO:0007669"/>
    <property type="project" value="TreeGrafter"/>
</dbReference>
<feature type="binding site" evidence="4">
    <location>
        <position position="174"/>
    </location>
    <ligand>
        <name>Mn(2+)</name>
        <dbReference type="ChEBI" id="CHEBI:29035"/>
        <label>1</label>
    </ligand>
</feature>
<evidence type="ECO:0000256" key="2">
    <source>
        <dbReference type="ARBA" id="ARBA00022723"/>
    </source>
</evidence>
<organism evidence="6 7">
    <name type="scientific">Streptomyces glebosus</name>
    <dbReference type="NCBI Taxonomy" id="249580"/>
    <lineage>
        <taxon>Bacteria</taxon>
        <taxon>Bacillati</taxon>
        <taxon>Actinomycetota</taxon>
        <taxon>Actinomycetes</taxon>
        <taxon>Kitasatosporales</taxon>
        <taxon>Streptomycetaceae</taxon>
        <taxon>Streptomyces</taxon>
    </lineage>
</organism>
<dbReference type="GO" id="GO:0046872">
    <property type="term" value="F:metal ion binding"/>
    <property type="evidence" value="ECO:0007669"/>
    <property type="project" value="UniProtKB-KW"/>
</dbReference>
<gene>
    <name evidence="6" type="primary">speB_3</name>
    <name evidence="6" type="ORF">Sgleb_71920</name>
</gene>
<feature type="binding site" evidence="4">
    <location>
        <position position="149"/>
    </location>
    <ligand>
        <name>Mn(2+)</name>
        <dbReference type="ChEBI" id="CHEBI:29035"/>
        <label>1</label>
    </ligand>
</feature>
<dbReference type="InterPro" id="IPR023696">
    <property type="entry name" value="Ureohydrolase_dom_sf"/>
</dbReference>
<dbReference type="Gene3D" id="3.40.800.10">
    <property type="entry name" value="Ureohydrolase domain"/>
    <property type="match status" value="1"/>
</dbReference>
<proteinExistence type="inferred from homology"/>
<evidence type="ECO:0000256" key="5">
    <source>
        <dbReference type="RuleBase" id="RU003684"/>
    </source>
</evidence>
<evidence type="ECO:0000313" key="7">
    <source>
        <dbReference type="Proteomes" id="UP000430079"/>
    </source>
</evidence>
<evidence type="ECO:0000256" key="4">
    <source>
        <dbReference type="PIRSR" id="PIRSR036979-1"/>
    </source>
</evidence>
<dbReference type="Pfam" id="PF00491">
    <property type="entry name" value="Arginase"/>
    <property type="match status" value="1"/>
</dbReference>
<evidence type="ECO:0000256" key="3">
    <source>
        <dbReference type="ARBA" id="ARBA00022801"/>
    </source>
</evidence>
<sequence length="354" mass="37426">MTPTTPGGPGGPAADAPQDYDDAVRRADYRGVFGPETSFLGLPRCEQSPAGYAGADVVILGAPFDGTTSHRPGTRFGPQAIRRTDYLPHVPYRPHLGLGVDPFTELKIVDAGDVPTPPGETERAHQLLERTVSEVVAAGAIPFTLGGDHSIAWPTMRGIAGRRGPGTFSVVHFDAHADIGDTSDFGAEYGHGTVMRRLLESGTVPGDRFTQIGLRGYWPGPRTLQWAAGLGVRSLTMSELRSRGLDTCLDDVLDQIGPGPLYLTIDIDVVDPGMAPATGTPEPGGLTSRELLDAVRTCAQRVDLVGAEIVELSPPYDGPGEITAYLANRIVLEVLSGMAWKRRAASAGNEGLPS</sequence>